<dbReference type="InterPro" id="IPR027443">
    <property type="entry name" value="IPNS-like_sf"/>
</dbReference>
<reference evidence="1 2" key="1">
    <citation type="journal article" date="2021" name="Nat. Plants">
        <title>The Taxus genome provides insights into paclitaxel biosynthesis.</title>
        <authorList>
            <person name="Xiong X."/>
            <person name="Gou J."/>
            <person name="Liao Q."/>
            <person name="Li Y."/>
            <person name="Zhou Q."/>
            <person name="Bi G."/>
            <person name="Li C."/>
            <person name="Du R."/>
            <person name="Wang X."/>
            <person name="Sun T."/>
            <person name="Guo L."/>
            <person name="Liang H."/>
            <person name="Lu P."/>
            <person name="Wu Y."/>
            <person name="Zhang Z."/>
            <person name="Ro D.K."/>
            <person name="Shang Y."/>
            <person name="Huang S."/>
            <person name="Yan J."/>
        </authorList>
    </citation>
    <scope>NUCLEOTIDE SEQUENCE [LARGE SCALE GENOMIC DNA]</scope>
    <source>
        <strain evidence="1">Ta-2019</strain>
    </source>
</reference>
<dbReference type="SUPFAM" id="SSF51197">
    <property type="entry name" value="Clavaminate synthase-like"/>
    <property type="match status" value="1"/>
</dbReference>
<evidence type="ECO:0008006" key="3">
    <source>
        <dbReference type="Google" id="ProtNLM"/>
    </source>
</evidence>
<keyword evidence="2" id="KW-1185">Reference proteome</keyword>
<comment type="caution">
    <text evidence="1">The sequence shown here is derived from an EMBL/GenBank/DDBJ whole genome shotgun (WGS) entry which is preliminary data.</text>
</comment>
<protein>
    <recommendedName>
        <fullName evidence="3">Non-haem dioxygenase N-terminal domain-containing protein</fullName>
    </recommendedName>
</protein>
<gene>
    <name evidence="1" type="ORF">KI387_043227</name>
</gene>
<sequence>MSNSTLASDPSDGTSERFSIHIVQELASQRPDTIPERYIRSEKERPNTCPSNHLDIPIIDIGMFLGDSDLSRKKEMEKLEIASQQWGFFQV</sequence>
<dbReference type="Proteomes" id="UP000824469">
    <property type="component" value="Unassembled WGS sequence"/>
</dbReference>
<proteinExistence type="predicted"/>
<dbReference type="OMA" id="IIDIGMF"/>
<dbReference type="EMBL" id="JAHRHJ020003518">
    <property type="protein sequence ID" value="KAH9291585.1"/>
    <property type="molecule type" value="Genomic_DNA"/>
</dbReference>
<dbReference type="AlphaFoldDB" id="A0AA38BYV3"/>
<organism evidence="1 2">
    <name type="scientific">Taxus chinensis</name>
    <name type="common">Chinese yew</name>
    <name type="synonym">Taxus wallichiana var. chinensis</name>
    <dbReference type="NCBI Taxonomy" id="29808"/>
    <lineage>
        <taxon>Eukaryota</taxon>
        <taxon>Viridiplantae</taxon>
        <taxon>Streptophyta</taxon>
        <taxon>Embryophyta</taxon>
        <taxon>Tracheophyta</taxon>
        <taxon>Spermatophyta</taxon>
        <taxon>Pinopsida</taxon>
        <taxon>Pinidae</taxon>
        <taxon>Conifers II</taxon>
        <taxon>Cupressales</taxon>
        <taxon>Taxaceae</taxon>
        <taxon>Taxus</taxon>
    </lineage>
</organism>
<evidence type="ECO:0000313" key="2">
    <source>
        <dbReference type="Proteomes" id="UP000824469"/>
    </source>
</evidence>
<name>A0AA38BYV3_TAXCH</name>
<dbReference type="Gene3D" id="2.60.120.330">
    <property type="entry name" value="B-lactam Antibiotic, Isopenicillin N Synthase, Chain"/>
    <property type="match status" value="1"/>
</dbReference>
<feature type="non-terminal residue" evidence="1">
    <location>
        <position position="91"/>
    </location>
</feature>
<evidence type="ECO:0000313" key="1">
    <source>
        <dbReference type="EMBL" id="KAH9291585.1"/>
    </source>
</evidence>
<accession>A0AA38BYV3</accession>